<dbReference type="SUPFAM" id="SSF57716">
    <property type="entry name" value="Glucocorticoid receptor-like (DNA-binding domain)"/>
    <property type="match status" value="1"/>
</dbReference>
<keyword evidence="5" id="KW-1185">Reference proteome</keyword>
<dbReference type="FunCoup" id="Q757C5">
    <property type="interactions" value="292"/>
</dbReference>
<name>Q757C5_EREGS</name>
<dbReference type="RefSeq" id="NP_984948.2">
    <property type="nucleotide sequence ID" value="NM_210302.2"/>
</dbReference>
<keyword evidence="1" id="KW-0862">Zinc</keyword>
<evidence type="ECO:0000313" key="4">
    <source>
        <dbReference type="EMBL" id="AAS52772.2"/>
    </source>
</evidence>
<dbReference type="InParanoid" id="Q757C5"/>
<dbReference type="eggNOG" id="ENOG502QX5C">
    <property type="taxonomic scope" value="Eukaryota"/>
</dbReference>
<dbReference type="GeneID" id="4621152"/>
<dbReference type="GO" id="GO:0006355">
    <property type="term" value="P:regulation of DNA-templated transcription"/>
    <property type="evidence" value="ECO:0007669"/>
    <property type="project" value="InterPro"/>
</dbReference>
<dbReference type="AlphaFoldDB" id="Q757C5"/>
<dbReference type="GO" id="GO:0008270">
    <property type="term" value="F:zinc ion binding"/>
    <property type="evidence" value="ECO:0007669"/>
    <property type="project" value="UniProtKB-KW"/>
</dbReference>
<organism evidence="4 5">
    <name type="scientific">Eremothecium gossypii (strain ATCC 10895 / CBS 109.51 / FGSC 9923 / NRRL Y-1056)</name>
    <name type="common">Yeast</name>
    <name type="synonym">Ashbya gossypii</name>
    <dbReference type="NCBI Taxonomy" id="284811"/>
    <lineage>
        <taxon>Eukaryota</taxon>
        <taxon>Fungi</taxon>
        <taxon>Dikarya</taxon>
        <taxon>Ascomycota</taxon>
        <taxon>Saccharomycotina</taxon>
        <taxon>Saccharomycetes</taxon>
        <taxon>Saccharomycetales</taxon>
        <taxon>Saccharomycetaceae</taxon>
        <taxon>Eremothecium</taxon>
    </lineage>
</organism>
<evidence type="ECO:0000256" key="1">
    <source>
        <dbReference type="PROSITE-ProRule" id="PRU00094"/>
    </source>
</evidence>
<dbReference type="KEGG" id="ago:AGOS_AER088C"/>
<dbReference type="HOGENOM" id="CLU_041192_0_0_1"/>
<dbReference type="InterPro" id="IPR013088">
    <property type="entry name" value="Znf_NHR/GATA"/>
</dbReference>
<feature type="compositionally biased region" description="Polar residues" evidence="2">
    <location>
        <begin position="57"/>
        <end position="71"/>
    </location>
</feature>
<dbReference type="InterPro" id="IPR000679">
    <property type="entry name" value="Znf_GATA"/>
</dbReference>
<keyword evidence="1" id="KW-0479">Metal-binding</keyword>
<dbReference type="Gene3D" id="3.30.50.10">
    <property type="entry name" value="Erythroid Transcription Factor GATA-1, subunit A"/>
    <property type="match status" value="1"/>
</dbReference>
<protein>
    <submittedName>
        <fullName evidence="4">AER088Cp</fullName>
    </submittedName>
</protein>
<dbReference type="EMBL" id="AE016818">
    <property type="protein sequence ID" value="AAS52772.2"/>
    <property type="molecule type" value="Genomic_DNA"/>
</dbReference>
<feature type="region of interest" description="Disordered" evidence="2">
    <location>
        <begin position="53"/>
        <end position="85"/>
    </location>
</feature>
<feature type="domain" description="GATA-type" evidence="3">
    <location>
        <begin position="322"/>
        <end position="360"/>
    </location>
</feature>
<dbReference type="PROSITE" id="PS50114">
    <property type="entry name" value="GATA_ZN_FINGER_2"/>
    <property type="match status" value="1"/>
</dbReference>
<dbReference type="GO" id="GO:0043565">
    <property type="term" value="F:sequence-specific DNA binding"/>
    <property type="evidence" value="ECO:0007669"/>
    <property type="project" value="InterPro"/>
</dbReference>
<dbReference type="Proteomes" id="UP000000591">
    <property type="component" value="Chromosome V"/>
</dbReference>
<reference evidence="5" key="2">
    <citation type="journal article" date="2013" name="G3 (Bethesda)">
        <title>Genomes of Ashbya fungi isolated from insects reveal four mating-type loci, numerous translocations, lack of transposons, and distinct gene duplications.</title>
        <authorList>
            <person name="Dietrich F.S."/>
            <person name="Voegeli S."/>
            <person name="Kuo S."/>
            <person name="Philippsen P."/>
        </authorList>
    </citation>
    <scope>GENOME REANNOTATION</scope>
    <source>
        <strain evidence="5">ATCC 10895 / CBS 109.51 / FGSC 9923 / NRRL Y-1056</strain>
    </source>
</reference>
<reference evidence="4 5" key="1">
    <citation type="journal article" date="2004" name="Science">
        <title>The Ashbya gossypii genome as a tool for mapping the ancient Saccharomyces cerevisiae genome.</title>
        <authorList>
            <person name="Dietrich F.S."/>
            <person name="Voegeli S."/>
            <person name="Brachat S."/>
            <person name="Lerch A."/>
            <person name="Gates K."/>
            <person name="Steiner S."/>
            <person name="Mohr C."/>
            <person name="Pohlmann R."/>
            <person name="Luedi P."/>
            <person name="Choi S."/>
            <person name="Wing R.A."/>
            <person name="Flavier A."/>
            <person name="Gaffney T.D."/>
            <person name="Philippsen P."/>
        </authorList>
    </citation>
    <scope>NUCLEOTIDE SEQUENCE [LARGE SCALE GENOMIC DNA]</scope>
    <source>
        <strain evidence="5">ATCC 10895 / CBS 109.51 / FGSC 9923 / NRRL Y-1056</strain>
    </source>
</reference>
<evidence type="ECO:0000313" key="5">
    <source>
        <dbReference type="Proteomes" id="UP000000591"/>
    </source>
</evidence>
<dbReference type="CDD" id="cd00202">
    <property type="entry name" value="ZnF_GATA"/>
    <property type="match status" value="1"/>
</dbReference>
<evidence type="ECO:0000259" key="3">
    <source>
        <dbReference type="PROSITE" id="PS50114"/>
    </source>
</evidence>
<gene>
    <name evidence="4" type="ORF">AGOS_AER088C</name>
</gene>
<dbReference type="Pfam" id="PF00320">
    <property type="entry name" value="GATA"/>
    <property type="match status" value="1"/>
</dbReference>
<dbReference type="STRING" id="284811.Q757C5"/>
<sequence length="415" mass="46288">MARIVPAGQPVASAGSELRRKWSLGDLMLPSLQAARRPALAQESPYFFDVRGRAASAPSSPQNATVLTPTTSPRVQSLQSSPQVSLPPLRHLRLLPNPDRQQHAPAYPDTCEHTHRWRHDLVRWCAEAKREHFKHIEAEMAQLDVRSFPGLHMLANAAYVSSIVSPRDHFFQLADSSASEWIVMTPPVSPREEGQQPASPGLFTHAVSEKLVQTIRRKRLSASSHKKSNSFQAREMKKLLDSRSNLAPSGAGKISKKLPAAPVQQLMATINLGCSQQPECCEPPNLTPQRPAADLHPTRSIPCHQLAQLVRTPMGPRTPSRRASMRRCLSCHCTESPCWRPSWSDRRQDQLCNSCGLRYKKTHTRCLNSACRRIPSKGELAQMKTNPIVSEILENGLRVEGLRCLFCNCVVETRD</sequence>
<dbReference type="SMART" id="SM00401">
    <property type="entry name" value="ZnF_GATA"/>
    <property type="match status" value="1"/>
</dbReference>
<proteinExistence type="predicted"/>
<dbReference type="OrthoDB" id="2162994at2759"/>
<evidence type="ECO:0000256" key="2">
    <source>
        <dbReference type="SAM" id="MobiDB-lite"/>
    </source>
</evidence>
<feature type="compositionally biased region" description="Low complexity" evidence="2">
    <location>
        <begin position="72"/>
        <end position="85"/>
    </location>
</feature>
<keyword evidence="1" id="KW-0863">Zinc-finger</keyword>
<accession>Q757C5</accession>